<dbReference type="RefSeq" id="WP_009498810.1">
    <property type="nucleotide sequence ID" value="NZ_FUYJ01000012.1"/>
</dbReference>
<keyword evidence="7" id="KW-0276">Fatty acid metabolism</keyword>
<keyword evidence="8" id="KW-0862">Zinc</keyword>
<dbReference type="EMBL" id="FUYJ01000012">
    <property type="protein sequence ID" value="SKB07145.1"/>
    <property type="molecule type" value="Genomic_DNA"/>
</dbReference>
<evidence type="ECO:0000256" key="12">
    <source>
        <dbReference type="ARBA" id="ARBA00023136"/>
    </source>
</evidence>
<protein>
    <submittedName>
        <fullName evidence="16">Fatty acid hydroxylase superfamily protein</fullName>
    </submittedName>
</protein>
<keyword evidence="9 14" id="KW-1133">Transmembrane helix</keyword>
<feature type="transmembrane region" description="Helical" evidence="14">
    <location>
        <begin position="12"/>
        <end position="30"/>
    </location>
</feature>
<feature type="transmembrane region" description="Helical" evidence="14">
    <location>
        <begin position="119"/>
        <end position="136"/>
    </location>
</feature>
<keyword evidence="4 14" id="KW-0812">Transmembrane</keyword>
<evidence type="ECO:0000259" key="15">
    <source>
        <dbReference type="Pfam" id="PF04116"/>
    </source>
</evidence>
<dbReference type="GO" id="GO:0080132">
    <property type="term" value="F:fatty acid 2-hydroxylase activity"/>
    <property type="evidence" value="ECO:0007669"/>
    <property type="project" value="InterPro"/>
</dbReference>
<feature type="transmembrane region" description="Helical" evidence="14">
    <location>
        <begin position="91"/>
        <end position="113"/>
    </location>
</feature>
<dbReference type="AlphaFoldDB" id="A0A1T4Z0T4"/>
<sequence length="204" mass="24083">MNAKYYKEFAAFPDILIMLLLFFPLVIYTILNMLQIGTWIAFIIGMTAYALSEYLIHRFLFHMKTPTNPFLLKTIKRLHFDHHVDPNNLKLLFLPVWFSLPNFIIASIIFYSITANLQLTMAFLAGIMAYFLYYEWKHYIAHKPIQPRTKIGKKIKKAHLWHHFKNENYWFGVTHTSVDKAFGTYKKQNQVEKSATAKNLEGRS</sequence>
<evidence type="ECO:0000256" key="9">
    <source>
        <dbReference type="ARBA" id="ARBA00022989"/>
    </source>
</evidence>
<keyword evidence="5" id="KW-0479">Metal-binding</keyword>
<evidence type="ECO:0000256" key="2">
    <source>
        <dbReference type="ARBA" id="ARBA00004477"/>
    </source>
</evidence>
<organism evidence="16 17">
    <name type="scientific">Sporosarcina newyorkensis</name>
    <dbReference type="NCBI Taxonomy" id="759851"/>
    <lineage>
        <taxon>Bacteria</taxon>
        <taxon>Bacillati</taxon>
        <taxon>Bacillota</taxon>
        <taxon>Bacilli</taxon>
        <taxon>Bacillales</taxon>
        <taxon>Caryophanaceae</taxon>
        <taxon>Sporosarcina</taxon>
    </lineage>
</organism>
<dbReference type="GO" id="GO:0005506">
    <property type="term" value="F:iron ion binding"/>
    <property type="evidence" value="ECO:0007669"/>
    <property type="project" value="InterPro"/>
</dbReference>
<dbReference type="Pfam" id="PF04116">
    <property type="entry name" value="FA_hydroxylase"/>
    <property type="match status" value="1"/>
</dbReference>
<dbReference type="PANTHER" id="PTHR12863">
    <property type="entry name" value="FATTY ACID HYDROXYLASE"/>
    <property type="match status" value="1"/>
</dbReference>
<feature type="transmembrane region" description="Helical" evidence="14">
    <location>
        <begin position="36"/>
        <end position="56"/>
    </location>
</feature>
<keyword evidence="3" id="KW-0444">Lipid biosynthesis</keyword>
<reference evidence="17" key="1">
    <citation type="submission" date="2017-02" db="EMBL/GenBank/DDBJ databases">
        <authorList>
            <person name="Varghese N."/>
            <person name="Submissions S."/>
        </authorList>
    </citation>
    <scope>NUCLEOTIDE SEQUENCE [LARGE SCALE GENOMIC DNA]</scope>
    <source>
        <strain evidence="17">DSM 23966</strain>
    </source>
</reference>
<comment type="cofactor">
    <cofactor evidence="1">
        <name>Zn(2+)</name>
        <dbReference type="ChEBI" id="CHEBI:29105"/>
    </cofactor>
</comment>
<keyword evidence="12 14" id="KW-0472">Membrane</keyword>
<comment type="subcellular location">
    <subcellularLocation>
        <location evidence="2">Endoplasmic reticulum membrane</location>
        <topology evidence="2">Multi-pass membrane protein</topology>
    </subcellularLocation>
</comment>
<evidence type="ECO:0000313" key="16">
    <source>
        <dbReference type="EMBL" id="SKB07145.1"/>
    </source>
</evidence>
<evidence type="ECO:0000256" key="6">
    <source>
        <dbReference type="ARBA" id="ARBA00022824"/>
    </source>
</evidence>
<evidence type="ECO:0000256" key="10">
    <source>
        <dbReference type="ARBA" id="ARBA00023002"/>
    </source>
</evidence>
<evidence type="ECO:0000256" key="1">
    <source>
        <dbReference type="ARBA" id="ARBA00001947"/>
    </source>
</evidence>
<dbReference type="InterPro" id="IPR006694">
    <property type="entry name" value="Fatty_acid_hydroxylase"/>
</dbReference>
<evidence type="ECO:0000256" key="7">
    <source>
        <dbReference type="ARBA" id="ARBA00022832"/>
    </source>
</evidence>
<feature type="domain" description="Fatty acid hydroxylase" evidence="15">
    <location>
        <begin position="43"/>
        <end position="184"/>
    </location>
</feature>
<dbReference type="GO" id="GO:0006633">
    <property type="term" value="P:fatty acid biosynthetic process"/>
    <property type="evidence" value="ECO:0007669"/>
    <property type="project" value="UniProtKB-KW"/>
</dbReference>
<evidence type="ECO:0000256" key="13">
    <source>
        <dbReference type="ARBA" id="ARBA00023160"/>
    </source>
</evidence>
<evidence type="ECO:0000256" key="8">
    <source>
        <dbReference type="ARBA" id="ARBA00022833"/>
    </source>
</evidence>
<evidence type="ECO:0000313" key="17">
    <source>
        <dbReference type="Proteomes" id="UP000190042"/>
    </source>
</evidence>
<gene>
    <name evidence="16" type="ORF">SAMN04244570_0316</name>
</gene>
<evidence type="ECO:0000256" key="11">
    <source>
        <dbReference type="ARBA" id="ARBA00023098"/>
    </source>
</evidence>
<evidence type="ECO:0000256" key="4">
    <source>
        <dbReference type="ARBA" id="ARBA00022692"/>
    </source>
</evidence>
<evidence type="ECO:0000256" key="3">
    <source>
        <dbReference type="ARBA" id="ARBA00022516"/>
    </source>
</evidence>
<dbReference type="InterPro" id="IPR014430">
    <property type="entry name" value="Scs7"/>
</dbReference>
<keyword evidence="17" id="KW-1185">Reference proteome</keyword>
<keyword evidence="13" id="KW-0275">Fatty acid biosynthesis</keyword>
<accession>A0A1T4Z0T4</accession>
<proteinExistence type="predicted"/>
<keyword evidence="11" id="KW-0443">Lipid metabolism</keyword>
<evidence type="ECO:0000256" key="14">
    <source>
        <dbReference type="SAM" id="Phobius"/>
    </source>
</evidence>
<evidence type="ECO:0000256" key="5">
    <source>
        <dbReference type="ARBA" id="ARBA00022723"/>
    </source>
</evidence>
<dbReference type="PANTHER" id="PTHR12863:SF1">
    <property type="entry name" value="FATTY ACID 2-HYDROXYLASE"/>
    <property type="match status" value="1"/>
</dbReference>
<keyword evidence="10" id="KW-0560">Oxidoreductase</keyword>
<dbReference type="GO" id="GO:0016020">
    <property type="term" value="C:membrane"/>
    <property type="evidence" value="ECO:0007669"/>
    <property type="project" value="InterPro"/>
</dbReference>
<dbReference type="Proteomes" id="UP000190042">
    <property type="component" value="Unassembled WGS sequence"/>
</dbReference>
<keyword evidence="6" id="KW-0256">Endoplasmic reticulum</keyword>
<name>A0A1T4Z0T4_9BACL</name>